<evidence type="ECO:0000313" key="3">
    <source>
        <dbReference type="Proteomes" id="UP000243459"/>
    </source>
</evidence>
<accession>A0A5P1ED11</accession>
<feature type="region of interest" description="Disordered" evidence="1">
    <location>
        <begin position="134"/>
        <end position="161"/>
    </location>
</feature>
<organism evidence="2 3">
    <name type="scientific">Asparagus officinalis</name>
    <name type="common">Garden asparagus</name>
    <dbReference type="NCBI Taxonomy" id="4686"/>
    <lineage>
        <taxon>Eukaryota</taxon>
        <taxon>Viridiplantae</taxon>
        <taxon>Streptophyta</taxon>
        <taxon>Embryophyta</taxon>
        <taxon>Tracheophyta</taxon>
        <taxon>Spermatophyta</taxon>
        <taxon>Magnoliopsida</taxon>
        <taxon>Liliopsida</taxon>
        <taxon>Asparagales</taxon>
        <taxon>Asparagaceae</taxon>
        <taxon>Asparagoideae</taxon>
        <taxon>Asparagus</taxon>
    </lineage>
</organism>
<dbReference type="Proteomes" id="UP000243459">
    <property type="component" value="Chromosome 7"/>
</dbReference>
<dbReference type="AlphaFoldDB" id="A0A5P1ED11"/>
<keyword evidence="3" id="KW-1185">Reference proteome</keyword>
<feature type="region of interest" description="Disordered" evidence="1">
    <location>
        <begin position="16"/>
        <end position="65"/>
    </location>
</feature>
<evidence type="ECO:0000256" key="1">
    <source>
        <dbReference type="SAM" id="MobiDB-lite"/>
    </source>
</evidence>
<reference evidence="3" key="1">
    <citation type="journal article" date="2017" name="Nat. Commun.">
        <title>The asparagus genome sheds light on the origin and evolution of a young Y chromosome.</title>
        <authorList>
            <person name="Harkess A."/>
            <person name="Zhou J."/>
            <person name="Xu C."/>
            <person name="Bowers J.E."/>
            <person name="Van der Hulst R."/>
            <person name="Ayyampalayam S."/>
            <person name="Mercati F."/>
            <person name="Riccardi P."/>
            <person name="McKain M.R."/>
            <person name="Kakrana A."/>
            <person name="Tang H."/>
            <person name="Ray J."/>
            <person name="Groenendijk J."/>
            <person name="Arikit S."/>
            <person name="Mathioni S.M."/>
            <person name="Nakano M."/>
            <person name="Shan H."/>
            <person name="Telgmann-Rauber A."/>
            <person name="Kanno A."/>
            <person name="Yue Z."/>
            <person name="Chen H."/>
            <person name="Li W."/>
            <person name="Chen Y."/>
            <person name="Xu X."/>
            <person name="Zhang Y."/>
            <person name="Luo S."/>
            <person name="Chen H."/>
            <person name="Gao J."/>
            <person name="Mao Z."/>
            <person name="Pires J.C."/>
            <person name="Luo M."/>
            <person name="Kudrna D."/>
            <person name="Wing R.A."/>
            <person name="Meyers B.C."/>
            <person name="Yi K."/>
            <person name="Kong H."/>
            <person name="Lavrijsen P."/>
            <person name="Sunseri F."/>
            <person name="Falavigna A."/>
            <person name="Ye Y."/>
            <person name="Leebens-Mack J.H."/>
            <person name="Chen G."/>
        </authorList>
    </citation>
    <scope>NUCLEOTIDE SEQUENCE [LARGE SCALE GENOMIC DNA]</scope>
    <source>
        <strain evidence="3">cv. DH0086</strain>
    </source>
</reference>
<feature type="compositionally biased region" description="Low complexity" evidence="1">
    <location>
        <begin position="134"/>
        <end position="153"/>
    </location>
</feature>
<gene>
    <name evidence="2" type="ORF">A4U43_C07F18020</name>
</gene>
<feature type="compositionally biased region" description="Low complexity" evidence="1">
    <location>
        <begin position="29"/>
        <end position="47"/>
    </location>
</feature>
<name>A0A5P1ED11_ASPOF</name>
<dbReference type="EMBL" id="CM007387">
    <property type="protein sequence ID" value="ONK63704.1"/>
    <property type="molecule type" value="Genomic_DNA"/>
</dbReference>
<evidence type="ECO:0000313" key="2">
    <source>
        <dbReference type="EMBL" id="ONK63704.1"/>
    </source>
</evidence>
<proteinExistence type="predicted"/>
<sequence length="161" mass="17614">MTFLEEQFRLLLEDSRIKVPASASRKPPHWSQDSDSSSTFSPSAPKDPNGCEDEISPPPFPPEIIGRLHRSADAMISQATGLECLQLSASTQRFEEGLSASASQQHQRRRINKDAMSRCKSLLGISTLVAVASPVQSRSSSPVRTRPMRVRSSLSTAAHRA</sequence>
<dbReference type="Gramene" id="ONK63704">
    <property type="protein sequence ID" value="ONK63704"/>
    <property type="gene ID" value="A4U43_C07F18020"/>
</dbReference>
<protein>
    <submittedName>
        <fullName evidence="2">Uncharacterized protein</fullName>
    </submittedName>
</protein>